<proteinExistence type="predicted"/>
<name>A0A6L9UGF5_9HYPH</name>
<sequence>MAQSHNLHTNPVGNSESEASAIAREDAIGLGALEEITSRERLELQLRELQIEIAIMQARFRIIKRQAGIIALGSVRWMDASAHDQLGDYPWLKLSGASLGAFLMGQYLRRLPFGLVALAIKPLLVPAIKAASAKRRE</sequence>
<dbReference type="Proteomes" id="UP000483035">
    <property type="component" value="Unassembled WGS sequence"/>
</dbReference>
<keyword evidence="1" id="KW-0175">Coiled coil</keyword>
<evidence type="ECO:0000256" key="1">
    <source>
        <dbReference type="SAM" id="Coils"/>
    </source>
</evidence>
<reference evidence="2 3" key="1">
    <citation type="submission" date="2019-12" db="EMBL/GenBank/DDBJ databases">
        <title>Rhizobium genotypes associated with high levels of biological nitrogen fixation by grain legumes in a temperate-maritime cropping system.</title>
        <authorList>
            <person name="Maluk M."/>
            <person name="Francesc Ferrando Molina F."/>
            <person name="Lopez Del Egido L."/>
            <person name="Lafos M."/>
            <person name="Langarica-Fuentes A."/>
            <person name="Gebre Yohannes G."/>
            <person name="Young M.W."/>
            <person name="Martin P."/>
            <person name="Gantlett R."/>
            <person name="Kenicer G."/>
            <person name="Hawes C."/>
            <person name="Begg G.S."/>
            <person name="Quilliam R.S."/>
            <person name="Squire G.R."/>
            <person name="Poole P.S."/>
            <person name="Young P.W."/>
            <person name="Iannetta P.M."/>
            <person name="James E.K."/>
        </authorList>
    </citation>
    <scope>NUCLEOTIDE SEQUENCE [LARGE SCALE GENOMIC DNA]</scope>
    <source>
        <strain evidence="2 3">JHI1118</strain>
    </source>
</reference>
<evidence type="ECO:0000313" key="2">
    <source>
        <dbReference type="EMBL" id="NEI73217.1"/>
    </source>
</evidence>
<dbReference type="RefSeq" id="WP_163991319.1">
    <property type="nucleotide sequence ID" value="NZ_WUEY01000016.1"/>
</dbReference>
<dbReference type="EMBL" id="WUEY01000016">
    <property type="protein sequence ID" value="NEI73217.1"/>
    <property type="molecule type" value="Genomic_DNA"/>
</dbReference>
<comment type="caution">
    <text evidence="2">The sequence shown here is derived from an EMBL/GenBank/DDBJ whole genome shotgun (WGS) entry which is preliminary data.</text>
</comment>
<accession>A0A6L9UGF5</accession>
<feature type="coiled-coil region" evidence="1">
    <location>
        <begin position="32"/>
        <end position="66"/>
    </location>
</feature>
<gene>
    <name evidence="2" type="ORF">GR212_27045</name>
</gene>
<protein>
    <submittedName>
        <fullName evidence="2">Uncharacterized protein</fullName>
    </submittedName>
</protein>
<organism evidence="2 3">
    <name type="scientific">Rhizobium lusitanum</name>
    <dbReference type="NCBI Taxonomy" id="293958"/>
    <lineage>
        <taxon>Bacteria</taxon>
        <taxon>Pseudomonadati</taxon>
        <taxon>Pseudomonadota</taxon>
        <taxon>Alphaproteobacteria</taxon>
        <taxon>Hyphomicrobiales</taxon>
        <taxon>Rhizobiaceae</taxon>
        <taxon>Rhizobium/Agrobacterium group</taxon>
        <taxon>Rhizobium</taxon>
    </lineage>
</organism>
<evidence type="ECO:0000313" key="3">
    <source>
        <dbReference type="Proteomes" id="UP000483035"/>
    </source>
</evidence>
<dbReference type="AlphaFoldDB" id="A0A6L9UGF5"/>